<dbReference type="Gene3D" id="3.60.40.10">
    <property type="entry name" value="PPM-type phosphatase domain"/>
    <property type="match status" value="1"/>
</dbReference>
<evidence type="ECO:0000256" key="2">
    <source>
        <dbReference type="SAM" id="Phobius"/>
    </source>
</evidence>
<feature type="transmembrane region" description="Helical" evidence="2">
    <location>
        <begin position="48"/>
        <end position="69"/>
    </location>
</feature>
<evidence type="ECO:0000259" key="3">
    <source>
        <dbReference type="SMART" id="SM00331"/>
    </source>
</evidence>
<organism evidence="4 5">
    <name type="scientific">Phytoactinopolyspora halotolerans</name>
    <dbReference type="NCBI Taxonomy" id="1981512"/>
    <lineage>
        <taxon>Bacteria</taxon>
        <taxon>Bacillati</taxon>
        <taxon>Actinomycetota</taxon>
        <taxon>Actinomycetes</taxon>
        <taxon>Jiangellales</taxon>
        <taxon>Jiangellaceae</taxon>
        <taxon>Phytoactinopolyspora</taxon>
    </lineage>
</organism>
<dbReference type="Proteomes" id="UP000475214">
    <property type="component" value="Unassembled WGS sequence"/>
</dbReference>
<dbReference type="InterPro" id="IPR036457">
    <property type="entry name" value="PPM-type-like_dom_sf"/>
</dbReference>
<feature type="transmembrane region" description="Helical" evidence="2">
    <location>
        <begin position="76"/>
        <end position="92"/>
    </location>
</feature>
<keyword evidence="2" id="KW-1133">Transmembrane helix</keyword>
<dbReference type="SUPFAM" id="SSF81606">
    <property type="entry name" value="PP2C-like"/>
    <property type="match status" value="1"/>
</dbReference>
<dbReference type="EMBL" id="JAAGOA010000010">
    <property type="protein sequence ID" value="NEE01559.1"/>
    <property type="molecule type" value="Genomic_DNA"/>
</dbReference>
<evidence type="ECO:0000313" key="5">
    <source>
        <dbReference type="Proteomes" id="UP000475214"/>
    </source>
</evidence>
<dbReference type="InterPro" id="IPR001932">
    <property type="entry name" value="PPM-type_phosphatase-like_dom"/>
</dbReference>
<feature type="transmembrane region" description="Helical" evidence="2">
    <location>
        <begin position="21"/>
        <end position="42"/>
    </location>
</feature>
<dbReference type="PANTHER" id="PTHR43156">
    <property type="entry name" value="STAGE II SPORULATION PROTEIN E-RELATED"/>
    <property type="match status" value="1"/>
</dbReference>
<keyword evidence="2" id="KW-0812">Transmembrane</keyword>
<dbReference type="PANTHER" id="PTHR43156:SF2">
    <property type="entry name" value="STAGE II SPORULATION PROTEIN E"/>
    <property type="match status" value="1"/>
</dbReference>
<dbReference type="Pfam" id="PF07228">
    <property type="entry name" value="SpoIIE"/>
    <property type="match status" value="1"/>
</dbReference>
<evidence type="ECO:0000256" key="1">
    <source>
        <dbReference type="ARBA" id="ARBA00022801"/>
    </source>
</evidence>
<accession>A0A6L9S915</accession>
<dbReference type="RefSeq" id="WP_163739337.1">
    <property type="nucleotide sequence ID" value="NZ_JAAGOA010000010.1"/>
</dbReference>
<protein>
    <submittedName>
        <fullName evidence="4">Serine/threonine-protein phosphatase</fullName>
    </submittedName>
</protein>
<dbReference type="AlphaFoldDB" id="A0A6L9S915"/>
<keyword evidence="5" id="KW-1185">Reference proteome</keyword>
<gene>
    <name evidence="4" type="ORF">G1H10_15410</name>
</gene>
<sequence>MPADHARLNSAVLLRRGLRTVNGLLAHESVLLAALLGVTIPLGCATVIWAGSFPASLLVLPVLLGGVFLSFDQLRWIVAVTGVFLLAAGFAGDMTGEYVGATIAVLIAAAVSLALARSRARLGVTGTTGESMLVDLRDRLTAHGKLPSLPPGWEVEMVHRSAGRSQFSGDFFVAARSSEGFILEVALVDVSGKGHGAGTRALLLSGAFGGLLGSLPPAEFLPAANAYLLRQGWSEGFATAVHAVVDLTSGRFEIRSAGHPPAIHYQAGSGRWTSIDASGSLLGVFEKEHYEPVVGLLRPNDALMLYTDGLVEAPRRDLSDGIDKLQGEAERLVTRGFRNGAHRLIDAVASSENDDRALLLLWRT</sequence>
<keyword evidence="1" id="KW-0378">Hydrolase</keyword>
<dbReference type="InterPro" id="IPR052016">
    <property type="entry name" value="Bact_Sigma-Reg"/>
</dbReference>
<proteinExistence type="predicted"/>
<dbReference type="SMART" id="SM00331">
    <property type="entry name" value="PP2C_SIG"/>
    <property type="match status" value="1"/>
</dbReference>
<reference evidence="4 5" key="1">
    <citation type="submission" date="2020-02" db="EMBL/GenBank/DDBJ databases">
        <authorList>
            <person name="Li X.-J."/>
            <person name="Han X.-M."/>
        </authorList>
    </citation>
    <scope>NUCLEOTIDE SEQUENCE [LARGE SCALE GENOMIC DNA]</scope>
    <source>
        <strain evidence="4 5">CCTCC AB 2017055</strain>
    </source>
</reference>
<feature type="transmembrane region" description="Helical" evidence="2">
    <location>
        <begin position="98"/>
        <end position="116"/>
    </location>
</feature>
<keyword evidence="2" id="KW-0472">Membrane</keyword>
<dbReference type="GO" id="GO:0016791">
    <property type="term" value="F:phosphatase activity"/>
    <property type="evidence" value="ECO:0007669"/>
    <property type="project" value="TreeGrafter"/>
</dbReference>
<evidence type="ECO:0000313" key="4">
    <source>
        <dbReference type="EMBL" id="NEE01559.1"/>
    </source>
</evidence>
<name>A0A6L9S915_9ACTN</name>
<comment type="caution">
    <text evidence="4">The sequence shown here is derived from an EMBL/GenBank/DDBJ whole genome shotgun (WGS) entry which is preliminary data.</text>
</comment>
<feature type="domain" description="PPM-type phosphatase" evidence="3">
    <location>
        <begin position="154"/>
        <end position="363"/>
    </location>
</feature>